<dbReference type="Proteomes" id="UP000199259">
    <property type="component" value="Unassembled WGS sequence"/>
</dbReference>
<protein>
    <submittedName>
        <fullName evidence="1">Uncharacterized protein</fullName>
    </submittedName>
</protein>
<dbReference type="RefSeq" id="WP_091708897.1">
    <property type="nucleotide sequence ID" value="NZ_FNCA01000002.1"/>
</dbReference>
<evidence type="ECO:0000313" key="1">
    <source>
        <dbReference type="EMBL" id="SDF53126.1"/>
    </source>
</evidence>
<dbReference type="OrthoDB" id="130109at2157"/>
<dbReference type="AlphaFoldDB" id="A0A7Z7AWB9"/>
<organism evidence="1 2">
    <name type="scientific">Methanolobus vulcani</name>
    <dbReference type="NCBI Taxonomy" id="38026"/>
    <lineage>
        <taxon>Archaea</taxon>
        <taxon>Methanobacteriati</taxon>
        <taxon>Methanobacteriota</taxon>
        <taxon>Stenosarchaea group</taxon>
        <taxon>Methanomicrobia</taxon>
        <taxon>Methanosarcinales</taxon>
        <taxon>Methanosarcinaceae</taxon>
        <taxon>Methanolobus</taxon>
    </lineage>
</organism>
<gene>
    <name evidence="1" type="ORF">SAMN04488589_0801</name>
</gene>
<reference evidence="1 2" key="1">
    <citation type="submission" date="2016-10" db="EMBL/GenBank/DDBJ databases">
        <authorList>
            <person name="Varghese N."/>
            <person name="Submissions S."/>
        </authorList>
    </citation>
    <scope>NUCLEOTIDE SEQUENCE [LARGE SCALE GENOMIC DNA]</scope>
    <source>
        <strain evidence="1 2">PL 12/M</strain>
    </source>
</reference>
<proteinExistence type="predicted"/>
<name>A0A7Z7AWB9_9EURY</name>
<dbReference type="InterPro" id="IPR029062">
    <property type="entry name" value="Class_I_gatase-like"/>
</dbReference>
<accession>A0A7Z7AWB9</accession>
<keyword evidence="2" id="KW-1185">Reference proteome</keyword>
<dbReference type="SUPFAM" id="SSF52317">
    <property type="entry name" value="Class I glutamine amidotransferase-like"/>
    <property type="match status" value="1"/>
</dbReference>
<sequence>MTEVMLVWDNPLLFEKLFKEHDIKFQRIVSDSIGTPFIPPCRCVVIPTGFANKAYTNILPGIERNGKSFERFVRGGGNLVIFSPAVPEYEYKWLPMELNYKQEYQVTHICKEKEHEAQCIIQDTCSEVEFDGYFTKTDGDVIFRSDEGNPLMVVKELGEGRIIATTIHEFPSGEFLKWINKTAKKSKL</sequence>
<comment type="caution">
    <text evidence="1">The sequence shown here is derived from an EMBL/GenBank/DDBJ whole genome shotgun (WGS) entry which is preliminary data.</text>
</comment>
<evidence type="ECO:0000313" key="2">
    <source>
        <dbReference type="Proteomes" id="UP000199259"/>
    </source>
</evidence>
<dbReference type="EMBL" id="FNCA01000002">
    <property type="protein sequence ID" value="SDF53126.1"/>
    <property type="molecule type" value="Genomic_DNA"/>
</dbReference>